<gene>
    <name evidence="2" type="ORF">QQS21_005070</name>
</gene>
<sequence length="334" mass="35186">MRAFCGLVASLLAIIAIASGEAPAELPHRLVHQFPVGTWIENLAVRANGNLLLTTLFPNASLYEVARPESNSPAVKLLFTIDSVTSLLGIAEVFPDKFAFLGGNVNPTTGGIKGTWGVWTADFSRDPSPKPNLAVSLPDASLPNGLTFVPGLRDVALAADSTNGLVYRANVQTGKAEVSQDYPEMKPASGGPGISIGINGLHIHKGYLYFSNSATHTLFKIKVNVDGTTAPGAKVETVHVFDSTFLDDFAFGPEIADTAWLINNQNSVVTLEPNGYARLVAGGPGSATVPTDTACEFGRGLSPLMLYVATAGDSSQGGKIEAIDTSKYFEQSKF</sequence>
<dbReference type="Gene3D" id="2.120.10.30">
    <property type="entry name" value="TolB, C-terminal domain"/>
    <property type="match status" value="1"/>
</dbReference>
<accession>A0AAJ0FZC4</accession>
<feature type="chain" id="PRO_5042481227" description="SMP-30/Gluconolactonase/LRE-like region domain-containing protein" evidence="1">
    <location>
        <begin position="21"/>
        <end position="334"/>
    </location>
</feature>
<dbReference type="PANTHER" id="PTHR42060:SF1">
    <property type="entry name" value="NHL REPEAT-CONTAINING PROTEIN"/>
    <property type="match status" value="1"/>
</dbReference>
<name>A0AAJ0FZC4_9HYPO</name>
<keyword evidence="3" id="KW-1185">Reference proteome</keyword>
<evidence type="ECO:0000313" key="3">
    <source>
        <dbReference type="Proteomes" id="UP001251528"/>
    </source>
</evidence>
<dbReference type="EMBL" id="JASWJB010000080">
    <property type="protein sequence ID" value="KAK2600196.1"/>
    <property type="molecule type" value="Genomic_DNA"/>
</dbReference>
<comment type="caution">
    <text evidence="2">The sequence shown here is derived from an EMBL/GenBank/DDBJ whole genome shotgun (WGS) entry which is preliminary data.</text>
</comment>
<feature type="signal peptide" evidence="1">
    <location>
        <begin position="1"/>
        <end position="20"/>
    </location>
</feature>
<keyword evidence="1" id="KW-0732">Signal</keyword>
<reference evidence="2" key="1">
    <citation type="submission" date="2023-06" db="EMBL/GenBank/DDBJ databases">
        <title>Conoideocrella luteorostrata (Hypocreales: Clavicipitaceae), a potential biocontrol fungus for elongate hemlock scale in United States Christmas tree production areas.</title>
        <authorList>
            <person name="Barrett H."/>
            <person name="Lovett B."/>
            <person name="Macias A.M."/>
            <person name="Stajich J.E."/>
            <person name="Kasson M.T."/>
        </authorList>
    </citation>
    <scope>NUCLEOTIDE SEQUENCE</scope>
    <source>
        <strain evidence="2">ARSEF 14590</strain>
    </source>
</reference>
<evidence type="ECO:0000256" key="1">
    <source>
        <dbReference type="SAM" id="SignalP"/>
    </source>
</evidence>
<dbReference type="SUPFAM" id="SSF63829">
    <property type="entry name" value="Calcium-dependent phosphotriesterase"/>
    <property type="match status" value="1"/>
</dbReference>
<evidence type="ECO:0008006" key="4">
    <source>
        <dbReference type="Google" id="ProtNLM"/>
    </source>
</evidence>
<dbReference type="Proteomes" id="UP001251528">
    <property type="component" value="Unassembled WGS sequence"/>
</dbReference>
<dbReference type="InterPro" id="IPR011042">
    <property type="entry name" value="6-blade_b-propeller_TolB-like"/>
</dbReference>
<organism evidence="2 3">
    <name type="scientific">Conoideocrella luteorostrata</name>
    <dbReference type="NCBI Taxonomy" id="1105319"/>
    <lineage>
        <taxon>Eukaryota</taxon>
        <taxon>Fungi</taxon>
        <taxon>Dikarya</taxon>
        <taxon>Ascomycota</taxon>
        <taxon>Pezizomycotina</taxon>
        <taxon>Sordariomycetes</taxon>
        <taxon>Hypocreomycetidae</taxon>
        <taxon>Hypocreales</taxon>
        <taxon>Clavicipitaceae</taxon>
        <taxon>Conoideocrella</taxon>
    </lineage>
</organism>
<protein>
    <recommendedName>
        <fullName evidence="4">SMP-30/Gluconolactonase/LRE-like region domain-containing protein</fullName>
    </recommendedName>
</protein>
<proteinExistence type="predicted"/>
<dbReference type="PANTHER" id="PTHR42060">
    <property type="entry name" value="NHL REPEAT-CONTAINING PROTEIN-RELATED"/>
    <property type="match status" value="1"/>
</dbReference>
<dbReference type="AlphaFoldDB" id="A0AAJ0FZC4"/>
<evidence type="ECO:0000313" key="2">
    <source>
        <dbReference type="EMBL" id="KAK2600196.1"/>
    </source>
</evidence>
<dbReference type="InterPro" id="IPR052998">
    <property type="entry name" value="Hetero-Diels-Alderase-like"/>
</dbReference>